<evidence type="ECO:0000259" key="1">
    <source>
        <dbReference type="Pfam" id="PF25597"/>
    </source>
</evidence>
<protein>
    <submittedName>
        <fullName evidence="2">Copia protein</fullName>
    </submittedName>
</protein>
<accession>A0A151SJ76</accession>
<keyword evidence="3" id="KW-1185">Reference proteome</keyword>
<evidence type="ECO:0000313" key="2">
    <source>
        <dbReference type="EMBL" id="KYP54839.1"/>
    </source>
</evidence>
<dbReference type="Gramene" id="C.cajan_01011.t">
    <property type="protein sequence ID" value="C.cajan_01011.t.cds1"/>
    <property type="gene ID" value="C.cajan_01011"/>
</dbReference>
<gene>
    <name evidence="2" type="ORF">KK1_001039</name>
</gene>
<dbReference type="Pfam" id="PF25597">
    <property type="entry name" value="SH3_retrovirus"/>
    <property type="match status" value="1"/>
</dbReference>
<dbReference type="SUPFAM" id="SSF53098">
    <property type="entry name" value="Ribonuclease H-like"/>
    <property type="match status" value="1"/>
</dbReference>
<proteinExistence type="predicted"/>
<feature type="domain" description="Retroviral polymerase SH3-like" evidence="1">
    <location>
        <begin position="59"/>
        <end position="120"/>
    </location>
</feature>
<name>A0A151SJ76_CAJCA</name>
<dbReference type="EMBL" id="CM003613">
    <property type="protein sequence ID" value="KYP54839.1"/>
    <property type="molecule type" value="Genomic_DNA"/>
</dbReference>
<dbReference type="PANTHER" id="PTHR42648">
    <property type="entry name" value="TRANSPOSASE, PUTATIVE-RELATED"/>
    <property type="match status" value="1"/>
</dbReference>
<dbReference type="AlphaFoldDB" id="A0A151SJ76"/>
<organism evidence="2 3">
    <name type="scientific">Cajanus cajan</name>
    <name type="common">Pigeon pea</name>
    <name type="synonym">Cajanus indicus</name>
    <dbReference type="NCBI Taxonomy" id="3821"/>
    <lineage>
        <taxon>Eukaryota</taxon>
        <taxon>Viridiplantae</taxon>
        <taxon>Streptophyta</taxon>
        <taxon>Embryophyta</taxon>
        <taxon>Tracheophyta</taxon>
        <taxon>Spermatophyta</taxon>
        <taxon>Magnoliopsida</taxon>
        <taxon>eudicotyledons</taxon>
        <taxon>Gunneridae</taxon>
        <taxon>Pentapetalae</taxon>
        <taxon>rosids</taxon>
        <taxon>fabids</taxon>
        <taxon>Fabales</taxon>
        <taxon>Fabaceae</taxon>
        <taxon>Papilionoideae</taxon>
        <taxon>50 kb inversion clade</taxon>
        <taxon>NPAAA clade</taxon>
        <taxon>indigoferoid/millettioid clade</taxon>
        <taxon>Phaseoleae</taxon>
        <taxon>Cajanus</taxon>
    </lineage>
</organism>
<sequence length="145" mass="16715">MVRSMLKGKSVPSKFWGEATVTTTYILNKCPTKKLSGMTPEEKWSGKKPSVDHFRIFGSLCYVHLLDQKRKKLDDKAQQMLLVGCHSTGGYKQYNLDTKKVVVSRDVTCIENESWKWKVVEENVRVSDDLPLIDELEDELYNELN</sequence>
<reference evidence="2 3" key="1">
    <citation type="journal article" date="2012" name="Nat. Biotechnol.">
        <title>Draft genome sequence of pigeonpea (Cajanus cajan), an orphan legume crop of resource-poor farmers.</title>
        <authorList>
            <person name="Varshney R.K."/>
            <person name="Chen W."/>
            <person name="Li Y."/>
            <person name="Bharti A.K."/>
            <person name="Saxena R.K."/>
            <person name="Schlueter J.A."/>
            <person name="Donoghue M.T."/>
            <person name="Azam S."/>
            <person name="Fan G."/>
            <person name="Whaley A.M."/>
            <person name="Farmer A.D."/>
            <person name="Sheridan J."/>
            <person name="Iwata A."/>
            <person name="Tuteja R."/>
            <person name="Penmetsa R.V."/>
            <person name="Wu W."/>
            <person name="Upadhyaya H.D."/>
            <person name="Yang S.P."/>
            <person name="Shah T."/>
            <person name="Saxena K.B."/>
            <person name="Michael T."/>
            <person name="McCombie W.R."/>
            <person name="Yang B."/>
            <person name="Zhang G."/>
            <person name="Yang H."/>
            <person name="Wang J."/>
            <person name="Spillane C."/>
            <person name="Cook D.R."/>
            <person name="May G.D."/>
            <person name="Xu X."/>
            <person name="Jackson S.A."/>
        </authorList>
    </citation>
    <scope>NUCLEOTIDE SEQUENCE [LARGE SCALE GENOMIC DNA]</scope>
    <source>
        <strain evidence="3">cv. Asha</strain>
    </source>
</reference>
<dbReference type="InterPro" id="IPR057670">
    <property type="entry name" value="SH3_retrovirus"/>
</dbReference>
<dbReference type="STRING" id="3821.A0A151SJ76"/>
<dbReference type="Proteomes" id="UP000075243">
    <property type="component" value="Chromosome 11"/>
</dbReference>
<dbReference type="PANTHER" id="PTHR42648:SF18">
    <property type="entry name" value="RETROTRANSPOSON, UNCLASSIFIED-LIKE PROTEIN"/>
    <property type="match status" value="1"/>
</dbReference>
<evidence type="ECO:0000313" key="3">
    <source>
        <dbReference type="Proteomes" id="UP000075243"/>
    </source>
</evidence>
<dbReference type="InterPro" id="IPR039537">
    <property type="entry name" value="Retrotran_Ty1/copia-like"/>
</dbReference>
<dbReference type="InterPro" id="IPR012337">
    <property type="entry name" value="RNaseH-like_sf"/>
</dbReference>